<keyword evidence="3" id="KW-1185">Reference proteome</keyword>
<proteinExistence type="predicted"/>
<protein>
    <recommendedName>
        <fullName evidence="4">Secreted protein</fullName>
    </recommendedName>
</protein>
<gene>
    <name evidence="2" type="ORF">ACFYQT_11600</name>
</gene>
<sequence>MSRTMTSLAGAALLALALSAHGTTAHAAEGWSVSHATATASGTTRAVDSGGLWPDTAVEGELSNTGSGCYTLWIQWTVDLTPGPPFKMGTQCGAGSVPVRFQKPGGLGTTWLKICRDTQHTDCSPIQYI</sequence>
<evidence type="ECO:0000313" key="2">
    <source>
        <dbReference type="EMBL" id="MFF0004074.1"/>
    </source>
</evidence>
<name>A0ABW6MSQ7_9ACTN</name>
<accession>A0ABW6MSQ7</accession>
<reference evidence="2 3" key="1">
    <citation type="submission" date="2024-10" db="EMBL/GenBank/DDBJ databases">
        <title>The Natural Products Discovery Center: Release of the First 8490 Sequenced Strains for Exploring Actinobacteria Biosynthetic Diversity.</title>
        <authorList>
            <person name="Kalkreuter E."/>
            <person name="Kautsar S.A."/>
            <person name="Yang D."/>
            <person name="Bader C.D."/>
            <person name="Teijaro C.N."/>
            <person name="Fluegel L."/>
            <person name="Davis C.M."/>
            <person name="Simpson J.R."/>
            <person name="Lauterbach L."/>
            <person name="Steele A.D."/>
            <person name="Gui C."/>
            <person name="Meng S."/>
            <person name="Li G."/>
            <person name="Viehrig K."/>
            <person name="Ye F."/>
            <person name="Su P."/>
            <person name="Kiefer A.F."/>
            <person name="Nichols A."/>
            <person name="Cepeda A.J."/>
            <person name="Yan W."/>
            <person name="Fan B."/>
            <person name="Jiang Y."/>
            <person name="Adhikari A."/>
            <person name="Zheng C.-J."/>
            <person name="Schuster L."/>
            <person name="Cowan T.M."/>
            <person name="Smanski M.J."/>
            <person name="Chevrette M.G."/>
            <person name="De Carvalho L.P.S."/>
            <person name="Shen B."/>
        </authorList>
    </citation>
    <scope>NUCLEOTIDE SEQUENCE [LARGE SCALE GENOMIC DNA]</scope>
    <source>
        <strain evidence="2 3">NPDC005497</strain>
    </source>
</reference>
<evidence type="ECO:0000313" key="3">
    <source>
        <dbReference type="Proteomes" id="UP001601422"/>
    </source>
</evidence>
<feature type="chain" id="PRO_5046991938" description="Secreted protein" evidence="1">
    <location>
        <begin position="28"/>
        <end position="129"/>
    </location>
</feature>
<dbReference type="EMBL" id="JBIAJP010000002">
    <property type="protein sequence ID" value="MFF0004074.1"/>
    <property type="molecule type" value="Genomic_DNA"/>
</dbReference>
<keyword evidence="1" id="KW-0732">Signal</keyword>
<dbReference type="RefSeq" id="WP_362046616.1">
    <property type="nucleotide sequence ID" value="NZ_JBEXWN010000003.1"/>
</dbReference>
<feature type="signal peptide" evidence="1">
    <location>
        <begin position="1"/>
        <end position="27"/>
    </location>
</feature>
<dbReference type="Proteomes" id="UP001601422">
    <property type="component" value="Unassembled WGS sequence"/>
</dbReference>
<organism evidence="2 3">
    <name type="scientific">Streptomyces tibetensis</name>
    <dbReference type="NCBI Taxonomy" id="2382123"/>
    <lineage>
        <taxon>Bacteria</taxon>
        <taxon>Bacillati</taxon>
        <taxon>Actinomycetota</taxon>
        <taxon>Actinomycetes</taxon>
        <taxon>Kitasatosporales</taxon>
        <taxon>Streptomycetaceae</taxon>
        <taxon>Streptomyces</taxon>
    </lineage>
</organism>
<comment type="caution">
    <text evidence="2">The sequence shown here is derived from an EMBL/GenBank/DDBJ whole genome shotgun (WGS) entry which is preliminary data.</text>
</comment>
<evidence type="ECO:0008006" key="4">
    <source>
        <dbReference type="Google" id="ProtNLM"/>
    </source>
</evidence>
<evidence type="ECO:0000256" key="1">
    <source>
        <dbReference type="SAM" id="SignalP"/>
    </source>
</evidence>